<sequence>MHFARVIGTVVCTEKVPSWRGQRLLMLQPTTPGGEDLGRRVVAIDLVSAAPGQQVFYVRGREAATALANPDNPADAAIVGIVDQVSESDAPAGARA</sequence>
<name>A0A849SMB1_UNCEI</name>
<organism evidence="3 4">
    <name type="scientific">Eiseniibacteriota bacterium</name>
    <dbReference type="NCBI Taxonomy" id="2212470"/>
    <lineage>
        <taxon>Bacteria</taxon>
        <taxon>Candidatus Eiseniibacteriota</taxon>
    </lineage>
</organism>
<dbReference type="SUPFAM" id="SSF159133">
    <property type="entry name" value="EutN/CcmL-like"/>
    <property type="match status" value="1"/>
</dbReference>
<dbReference type="CDD" id="cd01614">
    <property type="entry name" value="EutN_CcmL"/>
    <property type="match status" value="1"/>
</dbReference>
<comment type="subcellular location">
    <subcellularLocation>
        <location evidence="1">Bacterial microcompartment</location>
    </subcellularLocation>
</comment>
<dbReference type="PANTHER" id="PTHR36539:SF1">
    <property type="entry name" value="BACTERIAL MICROCOMPARTMENT SHELL VERTEX PROTEIN EUTN"/>
    <property type="match status" value="1"/>
</dbReference>
<evidence type="ECO:0000313" key="4">
    <source>
        <dbReference type="Proteomes" id="UP000580839"/>
    </source>
</evidence>
<dbReference type="Pfam" id="PF03319">
    <property type="entry name" value="EutN_CcmL"/>
    <property type="match status" value="1"/>
</dbReference>
<dbReference type="Proteomes" id="UP000580839">
    <property type="component" value="Unassembled WGS sequence"/>
</dbReference>
<evidence type="ECO:0000256" key="1">
    <source>
        <dbReference type="ARBA" id="ARBA00024322"/>
    </source>
</evidence>
<protein>
    <submittedName>
        <fullName evidence="3">EutN/CcmL family microcompartment protein</fullName>
    </submittedName>
</protein>
<keyword evidence="2" id="KW-1283">Bacterial microcompartment</keyword>
<dbReference type="EMBL" id="JABFRW010000215">
    <property type="protein sequence ID" value="NOT35736.1"/>
    <property type="molecule type" value="Genomic_DNA"/>
</dbReference>
<dbReference type="GO" id="GO:0031469">
    <property type="term" value="C:bacterial microcompartment"/>
    <property type="evidence" value="ECO:0007669"/>
    <property type="project" value="UniProtKB-SubCell"/>
</dbReference>
<evidence type="ECO:0000313" key="3">
    <source>
        <dbReference type="EMBL" id="NOT35736.1"/>
    </source>
</evidence>
<comment type="caution">
    <text evidence="3">The sequence shown here is derived from an EMBL/GenBank/DDBJ whole genome shotgun (WGS) entry which is preliminary data.</text>
</comment>
<dbReference type="InterPro" id="IPR036677">
    <property type="entry name" value="EutN_CcmL_sf"/>
</dbReference>
<dbReference type="AlphaFoldDB" id="A0A849SMB1"/>
<reference evidence="3 4" key="1">
    <citation type="submission" date="2020-04" db="EMBL/GenBank/DDBJ databases">
        <title>Metagenomic profiling of ammonia- and methane-oxidizing microorganisms in a Dutch drinking water treatment plant.</title>
        <authorList>
            <person name="Poghosyan L."/>
            <person name="Leucker S."/>
        </authorList>
    </citation>
    <scope>NUCLEOTIDE SEQUENCE [LARGE SCALE GENOMIC DNA]</scope>
    <source>
        <strain evidence="3">S-RSF-IL-03</strain>
    </source>
</reference>
<dbReference type="Gene3D" id="2.40.50.220">
    <property type="entry name" value="EutN/Ccml"/>
    <property type="match status" value="1"/>
</dbReference>
<dbReference type="PANTHER" id="PTHR36539">
    <property type="entry name" value="ETHANOLAMINE UTILIZATION PROTEIN EUTN"/>
    <property type="match status" value="1"/>
</dbReference>
<evidence type="ECO:0000256" key="2">
    <source>
        <dbReference type="ARBA" id="ARBA00024446"/>
    </source>
</evidence>
<accession>A0A849SMB1</accession>
<dbReference type="InterPro" id="IPR004992">
    <property type="entry name" value="EutN_CcmL"/>
</dbReference>
<gene>
    <name evidence="3" type="ORF">HOP12_16465</name>
</gene>
<proteinExistence type="predicted"/>
<dbReference type="PROSITE" id="PS51932">
    <property type="entry name" value="BMV"/>
    <property type="match status" value="1"/>
</dbReference>